<name>A0A1A5YBH9_9BACL</name>
<evidence type="ECO:0000256" key="2">
    <source>
        <dbReference type="SAM" id="Phobius"/>
    </source>
</evidence>
<dbReference type="EMBL" id="LYPA01000076">
    <property type="protein sequence ID" value="OBR62954.1"/>
    <property type="molecule type" value="Genomic_DNA"/>
</dbReference>
<reference evidence="4 5" key="1">
    <citation type="submission" date="2016-05" db="EMBL/GenBank/DDBJ databases">
        <title>Paenibacillus oryzae. sp. nov., isolated from the rice root.</title>
        <authorList>
            <person name="Zhang J."/>
            <person name="Zhang X."/>
        </authorList>
    </citation>
    <scope>NUCLEOTIDE SEQUENCE [LARGE SCALE GENOMIC DNA]</scope>
    <source>
        <strain evidence="4 5">1DrF-4</strain>
    </source>
</reference>
<evidence type="ECO:0000256" key="1">
    <source>
        <dbReference type="SAM" id="Coils"/>
    </source>
</evidence>
<evidence type="ECO:0000259" key="3">
    <source>
        <dbReference type="Pfam" id="PF26347"/>
    </source>
</evidence>
<feature type="coiled-coil region" evidence="1">
    <location>
        <begin position="38"/>
        <end position="65"/>
    </location>
</feature>
<dbReference type="AlphaFoldDB" id="A0A1A5YBH9"/>
<evidence type="ECO:0000313" key="5">
    <source>
        <dbReference type="Proteomes" id="UP000092024"/>
    </source>
</evidence>
<feature type="domain" description="Sporulation membrane protein YtrI C-terminal" evidence="3">
    <location>
        <begin position="74"/>
        <end position="163"/>
    </location>
</feature>
<proteinExistence type="predicted"/>
<keyword evidence="2" id="KW-0472">Membrane</keyword>
<dbReference type="Pfam" id="PF26347">
    <property type="entry name" value="YtrI_sporulation"/>
    <property type="match status" value="1"/>
</dbReference>
<keyword evidence="5" id="KW-1185">Reference proteome</keyword>
<comment type="caution">
    <text evidence="4">The sequence shown here is derived from an EMBL/GenBank/DDBJ whole genome shotgun (WGS) entry which is preliminary data.</text>
</comment>
<keyword evidence="1" id="KW-0175">Coiled coil</keyword>
<dbReference type="OrthoDB" id="2655161at2"/>
<dbReference type="RefSeq" id="WP_068686838.1">
    <property type="nucleotide sequence ID" value="NZ_LYPA01000076.1"/>
</dbReference>
<dbReference type="STRING" id="1844972.A7K91_09560"/>
<sequence>MRLPLFEKYWRMTGMIGVFVAGMMVGAAVLNSLSVAKFEAIYNTNSSLREKIEQYEKDLHSLNQYKSQHTVIKSIQIRLEEGTAAQERAPLDKSSETILLKLLKEDLSIFIGRSIYDIDSDAKLARLLLERKTYIDINGKDYSAELKTVLLAENVLQIWVQAKRIIKPPST</sequence>
<keyword evidence="2" id="KW-1133">Transmembrane helix</keyword>
<organism evidence="4 5">
    <name type="scientific">Paenibacillus oryzae</name>
    <dbReference type="NCBI Taxonomy" id="1844972"/>
    <lineage>
        <taxon>Bacteria</taxon>
        <taxon>Bacillati</taxon>
        <taxon>Bacillota</taxon>
        <taxon>Bacilli</taxon>
        <taxon>Bacillales</taxon>
        <taxon>Paenibacillaceae</taxon>
        <taxon>Paenibacillus</taxon>
    </lineage>
</organism>
<gene>
    <name evidence="4" type="ORF">A7K91_09560</name>
</gene>
<keyword evidence="2" id="KW-0812">Transmembrane</keyword>
<protein>
    <recommendedName>
        <fullName evidence="3">Sporulation membrane protein YtrI C-terminal domain-containing protein</fullName>
    </recommendedName>
</protein>
<dbReference type="InterPro" id="IPR058620">
    <property type="entry name" value="YtrI_C"/>
</dbReference>
<accession>A0A1A5YBH9</accession>
<feature type="transmembrane region" description="Helical" evidence="2">
    <location>
        <begin position="12"/>
        <end position="33"/>
    </location>
</feature>
<evidence type="ECO:0000313" key="4">
    <source>
        <dbReference type="EMBL" id="OBR62954.1"/>
    </source>
</evidence>
<dbReference type="Proteomes" id="UP000092024">
    <property type="component" value="Unassembled WGS sequence"/>
</dbReference>